<feature type="region of interest" description="Disordered" evidence="2">
    <location>
        <begin position="1"/>
        <end position="22"/>
    </location>
</feature>
<dbReference type="GO" id="GO:0008270">
    <property type="term" value="F:zinc ion binding"/>
    <property type="evidence" value="ECO:0007669"/>
    <property type="project" value="UniProtKB-KW"/>
</dbReference>
<feature type="compositionally biased region" description="Basic and acidic residues" evidence="2">
    <location>
        <begin position="307"/>
        <end position="367"/>
    </location>
</feature>
<dbReference type="SMART" id="SM00355">
    <property type="entry name" value="ZnF_C2H2"/>
    <property type="match status" value="6"/>
</dbReference>
<dbReference type="PROSITE" id="PS50157">
    <property type="entry name" value="ZINC_FINGER_C2H2_2"/>
    <property type="match status" value="1"/>
</dbReference>
<feature type="compositionally biased region" description="Acidic residues" evidence="2">
    <location>
        <begin position="581"/>
        <end position="591"/>
    </location>
</feature>
<evidence type="ECO:0000259" key="3">
    <source>
        <dbReference type="PROSITE" id="PS50157"/>
    </source>
</evidence>
<comment type="caution">
    <text evidence="4">The sequence shown here is derived from an EMBL/GenBank/DDBJ whole genome shotgun (WGS) entry which is preliminary data.</text>
</comment>
<dbReference type="SUPFAM" id="SSF57667">
    <property type="entry name" value="beta-beta-alpha zinc fingers"/>
    <property type="match status" value="1"/>
</dbReference>
<gene>
    <name evidence="4" type="ORF">CCH79_00017273</name>
</gene>
<evidence type="ECO:0000313" key="5">
    <source>
        <dbReference type="Proteomes" id="UP000250572"/>
    </source>
</evidence>
<dbReference type="PANTHER" id="PTHR37354:SF1">
    <property type="entry name" value="CHROMOSOME ALIGNMENT-MAINTAINING PHOSPHOPROTEIN 1"/>
    <property type="match status" value="1"/>
</dbReference>
<feature type="domain" description="C2H2-type" evidence="3">
    <location>
        <begin position="486"/>
        <end position="514"/>
    </location>
</feature>
<feature type="compositionally biased region" description="Acidic residues" evidence="2">
    <location>
        <begin position="540"/>
        <end position="555"/>
    </location>
</feature>
<dbReference type="PROSITE" id="PS00028">
    <property type="entry name" value="ZINC_FINGER_C2H2_1"/>
    <property type="match status" value="2"/>
</dbReference>
<feature type="region of interest" description="Disordered" evidence="2">
    <location>
        <begin position="88"/>
        <end position="163"/>
    </location>
</feature>
<dbReference type="Proteomes" id="UP000250572">
    <property type="component" value="Unassembled WGS sequence"/>
</dbReference>
<keyword evidence="1" id="KW-0862">Zinc</keyword>
<dbReference type="EMBL" id="NHOQ01000017">
    <property type="protein sequence ID" value="PWA33816.1"/>
    <property type="molecule type" value="Genomic_DNA"/>
</dbReference>
<dbReference type="InterPro" id="IPR039330">
    <property type="entry name" value="CAMP"/>
</dbReference>
<dbReference type="Gene3D" id="3.30.160.60">
    <property type="entry name" value="Classic Zinc Finger"/>
    <property type="match status" value="1"/>
</dbReference>
<protein>
    <recommendedName>
        <fullName evidence="3">C2H2-type domain-containing protein</fullName>
    </recommendedName>
</protein>
<proteinExistence type="predicted"/>
<organism evidence="4 5">
    <name type="scientific">Gambusia affinis</name>
    <name type="common">Western mosquitofish</name>
    <name type="synonym">Heterandria affinis</name>
    <dbReference type="NCBI Taxonomy" id="33528"/>
    <lineage>
        <taxon>Eukaryota</taxon>
        <taxon>Metazoa</taxon>
        <taxon>Chordata</taxon>
        <taxon>Craniata</taxon>
        <taxon>Vertebrata</taxon>
        <taxon>Euteleostomi</taxon>
        <taxon>Actinopterygii</taxon>
        <taxon>Neopterygii</taxon>
        <taxon>Teleostei</taxon>
        <taxon>Neoteleostei</taxon>
        <taxon>Acanthomorphata</taxon>
        <taxon>Ovalentaria</taxon>
        <taxon>Atherinomorphae</taxon>
        <taxon>Cyprinodontiformes</taxon>
        <taxon>Poeciliidae</taxon>
        <taxon>Poeciliinae</taxon>
        <taxon>Gambusia</taxon>
    </lineage>
</organism>
<keyword evidence="5" id="KW-1185">Reference proteome</keyword>
<sequence length="591" mass="66789">MTQGRRRVSHEPPVGGKGEDAAVVGGARGVPEGEVGGASCHLKATPAWCSAPTWHSAAGAASGCPPFSAAGRPSCVVEAHRALRRVLRSSSVTTLQAPPPRRPDSQQQTKHPKPSSPPLCLRSAGQRSLNTHTHTHTQRRLTCSREKNPQTDRHQNRRNSEEHHSATMSVFIHNRGEAGGGVAAHLRCPHCSHLSKSHAQQLAHLAASHPTCLDDVAVGRLGNILMYQSSARLFHCSKCFHTCKDFSKLYKHIIARHCMEEKEEEGGRGGEEEERQEAEEVEGGKDEEKLEGQKRKRSSDEEEEDSPENKKKCEDEDGEKATAERKQGKKEEAKMKSEEEEEIKKNEEEEGKRKSEEEEQHEGKAGEEEKQYVLTFDGVLFHCKICGWSHRQRSVSVSHIVRKHEIPKSYASHALAKSRQLQTGRAEEEDGAGMSEELMKEEMEVAARWVGSVSHRFVCLVCNWKSKLKGFVLTHIERHHEVERPYRCSSCPQSFFLPSRLQQHARTAHRPGRYACPFCWFRSEVLGGFRRHCSRCSAREEEELPGEEEEEEETKEPEPEESKETRGMRRRRSLGRRMEEEGLVEEELEED</sequence>
<evidence type="ECO:0000313" key="4">
    <source>
        <dbReference type="EMBL" id="PWA33816.1"/>
    </source>
</evidence>
<feature type="compositionally biased region" description="Acidic residues" evidence="2">
    <location>
        <begin position="271"/>
        <end position="281"/>
    </location>
</feature>
<keyword evidence="1" id="KW-0479">Metal-binding</keyword>
<evidence type="ECO:0000256" key="1">
    <source>
        <dbReference type="PROSITE-ProRule" id="PRU00042"/>
    </source>
</evidence>
<feature type="compositionally biased region" description="Basic and acidic residues" evidence="2">
    <location>
        <begin position="143"/>
        <end position="163"/>
    </location>
</feature>
<dbReference type="PANTHER" id="PTHR37354">
    <property type="entry name" value="CHROMOSOME ALIGNMENT-MAINTAINING PHOSPHOPROTEIN 1"/>
    <property type="match status" value="1"/>
</dbReference>
<dbReference type="InterPro" id="IPR013087">
    <property type="entry name" value="Znf_C2H2_type"/>
</dbReference>
<reference evidence="4 5" key="1">
    <citation type="journal article" date="2018" name="G3 (Bethesda)">
        <title>A High-Quality Reference Genome for the Invasive Mosquitofish Gambusia affinis Using a Chicago Library.</title>
        <authorList>
            <person name="Hoffberg S.L."/>
            <person name="Troendle N.J."/>
            <person name="Glenn T.C."/>
            <person name="Mahmud O."/>
            <person name="Louha S."/>
            <person name="Chalopin D."/>
            <person name="Bennetzen J.L."/>
            <person name="Mauricio R."/>
        </authorList>
    </citation>
    <scope>NUCLEOTIDE SEQUENCE [LARGE SCALE GENOMIC DNA]</scope>
    <source>
        <strain evidence="4">NE01/NJP1002.9</strain>
        <tissue evidence="4">Muscle</tissue>
    </source>
</reference>
<feature type="region of interest" description="Disordered" evidence="2">
    <location>
        <begin position="539"/>
        <end position="591"/>
    </location>
</feature>
<name>A0A315WDB4_GAMAF</name>
<dbReference type="GO" id="GO:0051315">
    <property type="term" value="P:attachment of mitotic spindle microtubules to kinetochore"/>
    <property type="evidence" value="ECO:0007669"/>
    <property type="project" value="InterPro"/>
</dbReference>
<feature type="region of interest" description="Disordered" evidence="2">
    <location>
        <begin position="261"/>
        <end position="367"/>
    </location>
</feature>
<evidence type="ECO:0000256" key="2">
    <source>
        <dbReference type="SAM" id="MobiDB-lite"/>
    </source>
</evidence>
<accession>A0A315WDB4</accession>
<dbReference type="InterPro" id="IPR036236">
    <property type="entry name" value="Znf_C2H2_sf"/>
</dbReference>
<keyword evidence="1" id="KW-0863">Zinc-finger</keyword>
<feature type="compositionally biased region" description="Basic and acidic residues" evidence="2">
    <location>
        <begin position="556"/>
        <end position="567"/>
    </location>
</feature>
<dbReference type="AlphaFoldDB" id="A0A315WDB4"/>
<feature type="compositionally biased region" description="Basic and acidic residues" evidence="2">
    <location>
        <begin position="261"/>
        <end position="270"/>
    </location>
</feature>
<feature type="compositionally biased region" description="Basic and acidic residues" evidence="2">
    <location>
        <begin position="282"/>
        <end position="293"/>
    </location>
</feature>